<feature type="transmembrane region" description="Helical" evidence="2">
    <location>
        <begin position="101"/>
        <end position="121"/>
    </location>
</feature>
<dbReference type="InterPro" id="IPR025698">
    <property type="entry name" value="2TM_dom"/>
</dbReference>
<feature type="compositionally biased region" description="Basic and acidic residues" evidence="1">
    <location>
        <begin position="21"/>
        <end position="35"/>
    </location>
</feature>
<feature type="domain" description="2TM" evidence="3">
    <location>
        <begin position="98"/>
        <end position="153"/>
    </location>
</feature>
<organism evidence="4 5">
    <name type="scientific">SAR86 cluster bacterium</name>
    <dbReference type="NCBI Taxonomy" id="2030880"/>
    <lineage>
        <taxon>Bacteria</taxon>
        <taxon>Pseudomonadati</taxon>
        <taxon>Pseudomonadota</taxon>
        <taxon>Gammaproteobacteria</taxon>
        <taxon>SAR86 cluster</taxon>
    </lineage>
</organism>
<proteinExistence type="predicted"/>
<dbReference type="AlphaFoldDB" id="A0A2A4X4B2"/>
<name>A0A2A4X4B2_9GAMM</name>
<accession>A0A2A4X4B2</accession>
<dbReference type="Pfam" id="PF13239">
    <property type="entry name" value="2TM"/>
    <property type="match status" value="1"/>
</dbReference>
<evidence type="ECO:0000256" key="2">
    <source>
        <dbReference type="SAM" id="Phobius"/>
    </source>
</evidence>
<evidence type="ECO:0000313" key="4">
    <source>
        <dbReference type="EMBL" id="PCI77354.1"/>
    </source>
</evidence>
<gene>
    <name evidence="4" type="ORF">COB20_08370</name>
</gene>
<comment type="caution">
    <text evidence="4">The sequence shown here is derived from an EMBL/GenBank/DDBJ whole genome shotgun (WGS) entry which is preliminary data.</text>
</comment>
<dbReference type="EMBL" id="NVUL01000046">
    <property type="protein sequence ID" value="PCI77354.1"/>
    <property type="molecule type" value="Genomic_DNA"/>
</dbReference>
<evidence type="ECO:0000256" key="1">
    <source>
        <dbReference type="SAM" id="MobiDB-lite"/>
    </source>
</evidence>
<keyword evidence="2" id="KW-0472">Membrane</keyword>
<evidence type="ECO:0000259" key="3">
    <source>
        <dbReference type="Pfam" id="PF13239"/>
    </source>
</evidence>
<evidence type="ECO:0000313" key="5">
    <source>
        <dbReference type="Proteomes" id="UP000218767"/>
    </source>
</evidence>
<keyword evidence="2" id="KW-1133">Transmembrane helix</keyword>
<reference evidence="5" key="1">
    <citation type="submission" date="2017-08" db="EMBL/GenBank/DDBJ databases">
        <title>A dynamic microbial community with high functional redundancy inhabits the cold, oxic subseafloor aquifer.</title>
        <authorList>
            <person name="Tully B.J."/>
            <person name="Wheat C.G."/>
            <person name="Glazer B.T."/>
            <person name="Huber J.A."/>
        </authorList>
    </citation>
    <scope>NUCLEOTIDE SEQUENCE [LARGE SCALE GENOMIC DNA]</scope>
</reference>
<protein>
    <recommendedName>
        <fullName evidence="3">2TM domain-containing protein</fullName>
    </recommendedName>
</protein>
<dbReference type="Proteomes" id="UP000218767">
    <property type="component" value="Unassembled WGS sequence"/>
</dbReference>
<keyword evidence="2" id="KW-0812">Transmembrane</keyword>
<sequence length="290" mass="32789">MADMLQFESKDEDPQQQDAEQPDKQRQSTADRRYSSDEVADIIRFSLLDESGKPEEAVDHEELLSIGREFGVDNTQIDRAIHSLEEERRTKDKEQHLWQKFKAHCMTSVAIMALCVFINIFTGMAVFWAGYVVLGMGLFLLGHYAGVRYAPEFVEMAFERSRGLARNYYEDQYVDDVNVAFNVCDSSGLLESDGLISFADDTLKVEYQTTDSVLGVFKTSVKEIEIALGDIRRARMERKMFGSELVLQGSSLRIFRNLPGSKGGNLRIKISRQSQLAAQNLVDEITAAKS</sequence>
<feature type="region of interest" description="Disordered" evidence="1">
    <location>
        <begin position="1"/>
        <end position="35"/>
    </location>
</feature>